<protein>
    <submittedName>
        <fullName evidence="1">Uncharacterized protein</fullName>
    </submittedName>
</protein>
<proteinExistence type="predicted"/>
<dbReference type="EMBL" id="FNUJ01000002">
    <property type="protein sequence ID" value="SEF25158.1"/>
    <property type="molecule type" value="Genomic_DNA"/>
</dbReference>
<evidence type="ECO:0000313" key="1">
    <source>
        <dbReference type="EMBL" id="SEF25158.1"/>
    </source>
</evidence>
<dbReference type="Proteomes" id="UP000198878">
    <property type="component" value="Unassembled WGS sequence"/>
</dbReference>
<dbReference type="STRING" id="218821.SAMN05421837_1021030"/>
<evidence type="ECO:0000313" key="2">
    <source>
        <dbReference type="Proteomes" id="UP000198878"/>
    </source>
</evidence>
<name>A0A1H5QIF8_9PSEU</name>
<dbReference type="AlphaFoldDB" id="A0A1H5QIF8"/>
<accession>A0A1H5QIF8</accession>
<gene>
    <name evidence="1" type="ORF">SAMN05421837_1021030</name>
</gene>
<organism evidence="1 2">
    <name type="scientific">Amycolatopsis pretoriensis</name>
    <dbReference type="NCBI Taxonomy" id="218821"/>
    <lineage>
        <taxon>Bacteria</taxon>
        <taxon>Bacillati</taxon>
        <taxon>Actinomycetota</taxon>
        <taxon>Actinomycetes</taxon>
        <taxon>Pseudonocardiales</taxon>
        <taxon>Pseudonocardiaceae</taxon>
        <taxon>Amycolatopsis</taxon>
    </lineage>
</organism>
<sequence length="82" mass="8343">MEVAGNDIEGDFVDEFTHALETAFGAGPAGSAELTVDRLDGRAATGVGGNDPVRPSVSPCRLEHPGTYCLCQAGTPVAAIRG</sequence>
<reference evidence="2" key="1">
    <citation type="submission" date="2016-10" db="EMBL/GenBank/DDBJ databases">
        <authorList>
            <person name="Varghese N."/>
            <person name="Submissions S."/>
        </authorList>
    </citation>
    <scope>NUCLEOTIDE SEQUENCE [LARGE SCALE GENOMIC DNA]</scope>
    <source>
        <strain evidence="2">DSM 44654</strain>
    </source>
</reference>
<keyword evidence="2" id="KW-1185">Reference proteome</keyword>